<comment type="caution">
    <text evidence="1">The sequence shown here is derived from an EMBL/GenBank/DDBJ whole genome shotgun (WGS) entry which is preliminary data.</text>
</comment>
<protein>
    <submittedName>
        <fullName evidence="1">Uncharacterized protein</fullName>
    </submittedName>
</protein>
<sequence length="61" mass="7357">MLFLHNHAVQHFRWHVWCQKPPFQKGFLSMLVHVDTESWQSEMNLITLLSETKTTFKKTKN</sequence>
<gene>
    <name evidence="1" type="ORF">EVA_20802</name>
</gene>
<accession>J9FUT0</accession>
<organism evidence="1">
    <name type="scientific">gut metagenome</name>
    <dbReference type="NCBI Taxonomy" id="749906"/>
    <lineage>
        <taxon>unclassified sequences</taxon>
        <taxon>metagenomes</taxon>
        <taxon>organismal metagenomes</taxon>
    </lineage>
</organism>
<evidence type="ECO:0000313" key="1">
    <source>
        <dbReference type="EMBL" id="EJW91094.1"/>
    </source>
</evidence>
<reference evidence="1" key="1">
    <citation type="journal article" date="2012" name="PLoS ONE">
        <title>Gene sets for utilization of primary and secondary nutrition supplies in the distal gut of endangered iberian lynx.</title>
        <authorList>
            <person name="Alcaide M."/>
            <person name="Messina E."/>
            <person name="Richter M."/>
            <person name="Bargiela R."/>
            <person name="Peplies J."/>
            <person name="Huws S.A."/>
            <person name="Newbold C.J."/>
            <person name="Golyshin P.N."/>
            <person name="Simon M.A."/>
            <person name="Lopez G."/>
            <person name="Yakimov M.M."/>
            <person name="Ferrer M."/>
        </authorList>
    </citation>
    <scope>NUCLEOTIDE SEQUENCE</scope>
</reference>
<dbReference type="AlphaFoldDB" id="J9FUT0"/>
<proteinExistence type="predicted"/>
<dbReference type="EMBL" id="AMCI01008402">
    <property type="protein sequence ID" value="EJW91094.1"/>
    <property type="molecule type" value="Genomic_DNA"/>
</dbReference>
<name>J9FUT0_9ZZZZ</name>